<dbReference type="KEGG" id="tne:Tneu_1226"/>
<dbReference type="STRING" id="444157.Tneu_1226"/>
<name>B1Y8S4_PYRNV</name>
<sequence length="221" mass="25683">MFKPRADPCIFLHSSPDDWLLLLGERLSGELVRRFRHLARDVDDLVQLVADNPGILWVGLRGLEVGGPFRNEWTLFVEGGYVAPHARARWLYVETGERLDVRVQVSPCFLLSSLDKPGVRYTWRNRASTIFRWVSEVPRLQPLEVFRRAFPAELRELAHSRGYAWVAWTRWRDRRNRHLAEWLYWLDTGRLAHIDALLGRMCTSPSCTKNPSSEGLYISAL</sequence>
<dbReference type="Proteomes" id="UP000001694">
    <property type="component" value="Chromosome"/>
</dbReference>
<dbReference type="eggNOG" id="arCOG05605">
    <property type="taxonomic scope" value="Archaea"/>
</dbReference>
<dbReference type="GeneID" id="6166141"/>
<dbReference type="HOGENOM" id="CLU_1212636_0_0_2"/>
<evidence type="ECO:0000313" key="2">
    <source>
        <dbReference type="Proteomes" id="UP000001694"/>
    </source>
</evidence>
<reference evidence="1" key="1">
    <citation type="submission" date="2008-03" db="EMBL/GenBank/DDBJ databases">
        <title>Complete sequence of Thermoproteus neutrophilus V24Sta.</title>
        <authorList>
            <consortium name="US DOE Joint Genome Institute"/>
            <person name="Copeland A."/>
            <person name="Lucas S."/>
            <person name="Lapidus A."/>
            <person name="Glavina del Rio T."/>
            <person name="Dalin E."/>
            <person name="Tice H."/>
            <person name="Bruce D."/>
            <person name="Goodwin L."/>
            <person name="Pitluck S."/>
            <person name="Sims D."/>
            <person name="Brettin T."/>
            <person name="Detter J.C."/>
            <person name="Han C."/>
            <person name="Kuske C.R."/>
            <person name="Schmutz J."/>
            <person name="Larimer F."/>
            <person name="Land M."/>
            <person name="Hauser L."/>
            <person name="Kyrpides N."/>
            <person name="Mikhailova N."/>
            <person name="Biddle J.F."/>
            <person name="Zhang Z."/>
            <person name="Fitz-Gibbon S.T."/>
            <person name="Lowe T.M."/>
            <person name="Saltikov C."/>
            <person name="House C.H."/>
            <person name="Richardson P."/>
        </authorList>
    </citation>
    <scope>NUCLEOTIDE SEQUENCE [LARGE SCALE GENOMIC DNA]</scope>
    <source>
        <strain evidence="1">V24Sta</strain>
    </source>
</reference>
<accession>B1Y8S4</accession>
<keyword evidence="2" id="KW-1185">Reference proteome</keyword>
<gene>
    <name evidence="1" type="ordered locus">Tneu_1226</name>
</gene>
<dbReference type="OrthoDB" id="27619at2157"/>
<dbReference type="RefSeq" id="WP_012350572.1">
    <property type="nucleotide sequence ID" value="NC_010525.1"/>
</dbReference>
<proteinExistence type="predicted"/>
<dbReference type="EMBL" id="CP001014">
    <property type="protein sequence ID" value="ACB40153.1"/>
    <property type="molecule type" value="Genomic_DNA"/>
</dbReference>
<protein>
    <submittedName>
        <fullName evidence="1">Uncharacterized protein</fullName>
    </submittedName>
</protein>
<organism evidence="1 2">
    <name type="scientific">Pyrobaculum neutrophilum (strain DSM 2338 / JCM 9278 / NBRC 100436 / V24Sta)</name>
    <name type="common">Thermoproteus neutrophilus</name>
    <dbReference type="NCBI Taxonomy" id="444157"/>
    <lineage>
        <taxon>Archaea</taxon>
        <taxon>Thermoproteota</taxon>
        <taxon>Thermoprotei</taxon>
        <taxon>Thermoproteales</taxon>
        <taxon>Thermoproteaceae</taxon>
        <taxon>Pyrobaculum</taxon>
    </lineage>
</organism>
<evidence type="ECO:0000313" key="1">
    <source>
        <dbReference type="EMBL" id="ACB40153.1"/>
    </source>
</evidence>
<dbReference type="AlphaFoldDB" id="B1Y8S4"/>